<evidence type="ECO:0000256" key="8">
    <source>
        <dbReference type="SAM" id="MobiDB-lite"/>
    </source>
</evidence>
<dbReference type="CDD" id="cd12230">
    <property type="entry name" value="RRM1_U2AF65"/>
    <property type="match status" value="1"/>
</dbReference>
<feature type="transmembrane region" description="Helical" evidence="9">
    <location>
        <begin position="280"/>
        <end position="297"/>
    </location>
</feature>
<feature type="domain" description="RRM" evidence="10">
    <location>
        <begin position="653"/>
        <end position="736"/>
    </location>
</feature>
<dbReference type="FunFam" id="3.30.70.330:FF:000097">
    <property type="entry name" value="U2 snRNP auxiliary factor large subunit"/>
    <property type="match status" value="1"/>
</dbReference>
<comment type="subcellular location">
    <subcellularLocation>
        <location evidence="1">Nucleus</location>
    </subcellularLocation>
</comment>
<dbReference type="GO" id="GO:0003723">
    <property type="term" value="F:RNA binding"/>
    <property type="evidence" value="ECO:0007669"/>
    <property type="project" value="UniProtKB-UniRule"/>
</dbReference>
<sequence length="751" mass="80018">MLTRESILELKVADLKTELTKLGLDTKGLKADLQERLLATLEPSAGAGAGAASAGGDPAIAPSAAAAPAAAAPVAVPTGAVDMYAAAAAAAQQAALAQAPAVVAPSTTQPSDLGTSQQHQANDANDAASAADAHTAAVPSHNAGLENSAYAQQNAYAPEHAQEVVQPVDAYQAQQFDQQPVVPMESESRDKEHSRLVLNASGMNDRDRDRSDRSDRDGHHRSDRDRDYDRHSSRDRDRSDRDRSDRDRSDRDRSDRDRSDRDRSDRDRDRSDRDRDRDRTLLDAITTAAIVTVVIVETQTTEVIFVATIVVVVAASLAVVTARIFAQQIGTGGPSHFDHRGGGNLPPPSAAPPQQSGYIHPSRMGIVQHSGGTGGQAGSGNYGSGGSGGYTSGFGGGYASSSSGSNSYNSNNRQSRRLYIGGIVPGTPDVLIVDFLNREMNQRGMTSSPGNPVLAIQMTPDKNFAFLDMRTSEEATMCIALDGIPFEGTVFRIKRPKEYEGREANDPPSLFGMPSSSGGGFSSQGGAQGGSFGGSMGNDNPNKIYIGGLPFSLDEQQIRELLQTFGVIRNFSLVREGNGQSKGFAFLEYADPNVTDMAITGLHGMQLGDRQLVVQRAGVGRIQRGGQQPPPSMPYGAPSSFGAAPITPMQATPVVQLLNMVTPEELMDPEEYQDIVDDIREECSKYGEVVSVAIPRPVPGREVSGVGKVYVEFSNVDHAYQALQALSGRKFASRIVVTSFYGLDAYRRSEF</sequence>
<dbReference type="PROSITE" id="PS50102">
    <property type="entry name" value="RRM"/>
    <property type="match status" value="3"/>
</dbReference>
<proteinExistence type="predicted"/>
<evidence type="ECO:0000256" key="6">
    <source>
        <dbReference type="ARBA" id="ARBA00023242"/>
    </source>
</evidence>
<feature type="compositionally biased region" description="Low complexity" evidence="8">
    <location>
        <begin position="116"/>
        <end position="137"/>
    </location>
</feature>
<dbReference type="PROSITE" id="PS50800">
    <property type="entry name" value="SAP"/>
    <property type="match status" value="1"/>
</dbReference>
<keyword evidence="6" id="KW-0539">Nucleus</keyword>
<dbReference type="AlphaFoldDB" id="A0A0D2WTG7"/>
<keyword evidence="9" id="KW-0812">Transmembrane</keyword>
<keyword evidence="4 7" id="KW-0694">RNA-binding</keyword>
<dbReference type="Pfam" id="PF02037">
    <property type="entry name" value="SAP"/>
    <property type="match status" value="1"/>
</dbReference>
<keyword evidence="2" id="KW-0507">mRNA processing</keyword>
<dbReference type="Proteomes" id="UP000008743">
    <property type="component" value="Unassembled WGS sequence"/>
</dbReference>
<dbReference type="GO" id="GO:0005634">
    <property type="term" value="C:nucleus"/>
    <property type="evidence" value="ECO:0007669"/>
    <property type="project" value="UniProtKB-SubCell"/>
</dbReference>
<feature type="compositionally biased region" description="Gly residues" evidence="8">
    <location>
        <begin position="371"/>
        <end position="380"/>
    </location>
</feature>
<organism evidence="12 13">
    <name type="scientific">Capsaspora owczarzaki (strain ATCC 30864)</name>
    <dbReference type="NCBI Taxonomy" id="595528"/>
    <lineage>
        <taxon>Eukaryota</taxon>
        <taxon>Filasterea</taxon>
        <taxon>Capsaspora</taxon>
    </lineage>
</organism>
<keyword evidence="13" id="KW-1185">Reference proteome</keyword>
<dbReference type="SMART" id="SM00360">
    <property type="entry name" value="RRM"/>
    <property type="match status" value="3"/>
</dbReference>
<dbReference type="InterPro" id="IPR000504">
    <property type="entry name" value="RRM_dom"/>
</dbReference>
<evidence type="ECO:0000256" key="1">
    <source>
        <dbReference type="ARBA" id="ARBA00004123"/>
    </source>
</evidence>
<gene>
    <name evidence="12" type="ORF">CAOG_009862</name>
</gene>
<dbReference type="NCBIfam" id="TIGR01642">
    <property type="entry name" value="U2AF_lg"/>
    <property type="match status" value="1"/>
</dbReference>
<feature type="region of interest" description="Disordered" evidence="8">
    <location>
        <begin position="179"/>
        <end position="276"/>
    </location>
</feature>
<evidence type="ECO:0000256" key="9">
    <source>
        <dbReference type="SAM" id="Phobius"/>
    </source>
</evidence>
<dbReference type="OrthoDB" id="10266058at2759"/>
<keyword evidence="9" id="KW-0472">Membrane</keyword>
<evidence type="ECO:0000313" key="12">
    <source>
        <dbReference type="EMBL" id="KJE94943.1"/>
    </source>
</evidence>
<dbReference type="InterPro" id="IPR006529">
    <property type="entry name" value="U2AF_lg"/>
</dbReference>
<feature type="compositionally biased region" description="Basic and acidic residues" evidence="8">
    <location>
        <begin position="186"/>
        <end position="195"/>
    </location>
</feature>
<dbReference type="CDD" id="cd12231">
    <property type="entry name" value="RRM2_U2AF65"/>
    <property type="match status" value="1"/>
</dbReference>
<evidence type="ECO:0000256" key="4">
    <source>
        <dbReference type="ARBA" id="ARBA00022884"/>
    </source>
</evidence>
<dbReference type="SUPFAM" id="SSF68906">
    <property type="entry name" value="SAP domain"/>
    <property type="match status" value="1"/>
</dbReference>
<dbReference type="SMART" id="SM00513">
    <property type="entry name" value="SAP"/>
    <property type="match status" value="1"/>
</dbReference>
<dbReference type="InParanoid" id="A0A0D2WTG7"/>
<dbReference type="PANTHER" id="PTHR23139">
    <property type="entry name" value="RNA-BINDING PROTEIN"/>
    <property type="match status" value="1"/>
</dbReference>
<keyword evidence="5" id="KW-0508">mRNA splicing</keyword>
<feature type="compositionally biased region" description="Basic and acidic residues" evidence="8">
    <location>
        <begin position="204"/>
        <end position="276"/>
    </location>
</feature>
<evidence type="ECO:0000259" key="11">
    <source>
        <dbReference type="PROSITE" id="PS50800"/>
    </source>
</evidence>
<feature type="domain" description="RRM" evidence="10">
    <location>
        <begin position="542"/>
        <end position="619"/>
    </location>
</feature>
<dbReference type="InterPro" id="IPR036361">
    <property type="entry name" value="SAP_dom_sf"/>
</dbReference>
<dbReference type="InterPro" id="IPR012677">
    <property type="entry name" value="Nucleotide-bd_a/b_plait_sf"/>
</dbReference>
<accession>A0A0D2WTG7</accession>
<feature type="compositionally biased region" description="Polar residues" evidence="8">
    <location>
        <begin position="106"/>
        <end position="115"/>
    </location>
</feature>
<reference evidence="13" key="1">
    <citation type="submission" date="2011-02" db="EMBL/GenBank/DDBJ databases">
        <title>The Genome Sequence of Capsaspora owczarzaki ATCC 30864.</title>
        <authorList>
            <person name="Russ C."/>
            <person name="Cuomo C."/>
            <person name="Burger G."/>
            <person name="Gray M.W."/>
            <person name="Holland P.W.H."/>
            <person name="King N."/>
            <person name="Lang F.B.F."/>
            <person name="Roger A.J."/>
            <person name="Ruiz-Trillo I."/>
            <person name="Young S.K."/>
            <person name="Zeng Q."/>
            <person name="Gargeya S."/>
            <person name="Alvarado L."/>
            <person name="Berlin A."/>
            <person name="Chapman S.B."/>
            <person name="Chen Z."/>
            <person name="Freedman E."/>
            <person name="Gellesch M."/>
            <person name="Goldberg J."/>
            <person name="Griggs A."/>
            <person name="Gujja S."/>
            <person name="Heilman E."/>
            <person name="Heiman D."/>
            <person name="Howarth C."/>
            <person name="Mehta T."/>
            <person name="Neiman D."/>
            <person name="Pearson M."/>
            <person name="Roberts A."/>
            <person name="Saif S."/>
            <person name="Shea T."/>
            <person name="Shenoy N."/>
            <person name="Sisk P."/>
            <person name="Stolte C."/>
            <person name="Sykes S."/>
            <person name="White J."/>
            <person name="Yandava C."/>
            <person name="Haas B."/>
            <person name="Nusbaum C."/>
            <person name="Birren B."/>
        </authorList>
    </citation>
    <scope>NUCLEOTIDE SEQUENCE</scope>
    <source>
        <strain evidence="13">ATCC 30864</strain>
    </source>
</reference>
<feature type="domain" description="SAP" evidence="11">
    <location>
        <begin position="7"/>
        <end position="41"/>
    </location>
</feature>
<keyword evidence="3" id="KW-0677">Repeat</keyword>
<dbReference type="Pfam" id="PF00076">
    <property type="entry name" value="RRM_1"/>
    <property type="match status" value="2"/>
</dbReference>
<dbReference type="EMBL" id="KE346368">
    <property type="protein sequence ID" value="KJE94943.1"/>
    <property type="molecule type" value="Genomic_DNA"/>
</dbReference>
<dbReference type="SUPFAM" id="SSF54928">
    <property type="entry name" value="RNA-binding domain, RBD"/>
    <property type="match status" value="2"/>
</dbReference>
<evidence type="ECO:0000256" key="2">
    <source>
        <dbReference type="ARBA" id="ARBA00022664"/>
    </source>
</evidence>
<evidence type="ECO:0000313" key="13">
    <source>
        <dbReference type="Proteomes" id="UP000008743"/>
    </source>
</evidence>
<keyword evidence="9" id="KW-1133">Transmembrane helix</keyword>
<evidence type="ECO:0000259" key="10">
    <source>
        <dbReference type="PROSITE" id="PS50102"/>
    </source>
</evidence>
<dbReference type="Gene3D" id="1.10.720.30">
    <property type="entry name" value="SAP domain"/>
    <property type="match status" value="1"/>
</dbReference>
<evidence type="ECO:0000256" key="7">
    <source>
        <dbReference type="PROSITE-ProRule" id="PRU00176"/>
    </source>
</evidence>
<protein>
    <recommendedName>
        <fullName evidence="14">U2 snRNP auxiliary factor large subunit</fullName>
    </recommendedName>
</protein>
<evidence type="ECO:0000256" key="3">
    <source>
        <dbReference type="ARBA" id="ARBA00022737"/>
    </source>
</evidence>
<dbReference type="GO" id="GO:0006397">
    <property type="term" value="P:mRNA processing"/>
    <property type="evidence" value="ECO:0007669"/>
    <property type="project" value="UniProtKB-KW"/>
</dbReference>
<dbReference type="CDD" id="cd12232">
    <property type="entry name" value="RRM3_U2AF65"/>
    <property type="match status" value="1"/>
</dbReference>
<feature type="transmembrane region" description="Helical" evidence="9">
    <location>
        <begin position="303"/>
        <end position="326"/>
    </location>
</feature>
<dbReference type="GO" id="GO:0008380">
    <property type="term" value="P:RNA splicing"/>
    <property type="evidence" value="ECO:0007669"/>
    <property type="project" value="UniProtKB-KW"/>
</dbReference>
<feature type="region of interest" description="Disordered" evidence="8">
    <location>
        <begin position="105"/>
        <end position="138"/>
    </location>
</feature>
<dbReference type="PhylomeDB" id="A0A0D2WTG7"/>
<dbReference type="InterPro" id="IPR003034">
    <property type="entry name" value="SAP_dom"/>
</dbReference>
<dbReference type="SMART" id="SM00361">
    <property type="entry name" value="RRM_1"/>
    <property type="match status" value="1"/>
</dbReference>
<evidence type="ECO:0008006" key="14">
    <source>
        <dbReference type="Google" id="ProtNLM"/>
    </source>
</evidence>
<dbReference type="Gene3D" id="3.30.70.330">
    <property type="match status" value="3"/>
</dbReference>
<dbReference type="InterPro" id="IPR035979">
    <property type="entry name" value="RBD_domain_sf"/>
</dbReference>
<evidence type="ECO:0000256" key="5">
    <source>
        <dbReference type="ARBA" id="ARBA00023187"/>
    </source>
</evidence>
<name>A0A0D2WTG7_CAPO3</name>
<dbReference type="STRING" id="595528.A0A0D2WTG7"/>
<feature type="domain" description="RRM" evidence="10">
    <location>
        <begin position="416"/>
        <end position="498"/>
    </location>
</feature>
<feature type="region of interest" description="Disordered" evidence="8">
    <location>
        <begin position="332"/>
        <end position="380"/>
    </location>
</feature>
<dbReference type="InterPro" id="IPR003954">
    <property type="entry name" value="RRM_euk-type"/>
</dbReference>